<organism evidence="1 2">
    <name type="scientific">Helicobacter pylori ELS37</name>
    <dbReference type="NCBI Taxonomy" id="1055527"/>
    <lineage>
        <taxon>Bacteria</taxon>
        <taxon>Pseudomonadati</taxon>
        <taxon>Campylobacterota</taxon>
        <taxon>Epsilonproteobacteria</taxon>
        <taxon>Campylobacterales</taxon>
        <taxon>Helicobacteraceae</taxon>
        <taxon>Helicobacter</taxon>
    </lineage>
</organism>
<dbReference type="EMBL" id="CP002953">
    <property type="protein sequence ID" value="AFF20529.1"/>
    <property type="molecule type" value="Genomic_DNA"/>
</dbReference>
<proteinExistence type="predicted"/>
<evidence type="ECO:0000313" key="2">
    <source>
        <dbReference type="Proteomes" id="UP000007885"/>
    </source>
</evidence>
<sequence>MQAITKEKAFNSLNSFKTNAIQKRLTRLLKKRY</sequence>
<dbReference type="Proteomes" id="UP000007885">
    <property type="component" value="Chromosome"/>
</dbReference>
<reference evidence="1 2" key="1">
    <citation type="submission" date="2011-07" db="EMBL/GenBank/DDBJ databases">
        <authorList>
            <person name="Bertoli M.T."/>
            <person name="Kersulyte D."/>
            <person name="Pascasio M.A."/>
            <person name="Berg D.E."/>
        </authorList>
    </citation>
    <scope>NUCLEOTIDE SEQUENCE [LARGE SCALE GENOMIC DNA]</scope>
    <source>
        <strain evidence="1 2">ELS37</strain>
    </source>
</reference>
<accession>A0ABC7ZGF8</accession>
<dbReference type="AlphaFoldDB" id="A0ABC7ZGF8"/>
<dbReference type="KEGG" id="hpe:HPELS_04995"/>
<gene>
    <name evidence="1" type="ORF">HPELS_04995</name>
</gene>
<name>A0ABC7ZGF8_HELPX</name>
<protein>
    <submittedName>
        <fullName evidence="1">Uncharacterized protein</fullName>
    </submittedName>
</protein>
<evidence type="ECO:0000313" key="1">
    <source>
        <dbReference type="EMBL" id="AFF20529.1"/>
    </source>
</evidence>